<dbReference type="Proteomes" id="UP000076794">
    <property type="component" value="Chromosome"/>
</dbReference>
<accession>A0A168EKI5</accession>
<protein>
    <submittedName>
        <fullName evidence="1">Uncharacterized protein</fullName>
    </submittedName>
</protein>
<reference evidence="1 2" key="1">
    <citation type="submission" date="2016-01" db="EMBL/GenBank/DDBJ databases">
        <title>Complete genome sequence of a soil Actinobacterium, Isoptericola dokdonensis DS-3.</title>
        <authorList>
            <person name="Kwon S.-K."/>
            <person name="Kim J.F."/>
        </authorList>
    </citation>
    <scope>NUCLEOTIDE SEQUENCE [LARGE SCALE GENOMIC DNA]</scope>
    <source>
        <strain evidence="1 2">DS-3</strain>
    </source>
</reference>
<evidence type="ECO:0000313" key="1">
    <source>
        <dbReference type="EMBL" id="ANC30139.1"/>
    </source>
</evidence>
<proteinExistence type="predicted"/>
<keyword evidence="2" id="KW-1185">Reference proteome</keyword>
<organism evidence="1 2">
    <name type="scientific">Isoptericola dokdonensis DS-3</name>
    <dbReference type="NCBI Taxonomy" id="1300344"/>
    <lineage>
        <taxon>Bacteria</taxon>
        <taxon>Bacillati</taxon>
        <taxon>Actinomycetota</taxon>
        <taxon>Actinomycetes</taxon>
        <taxon>Micrococcales</taxon>
        <taxon>Promicromonosporaceae</taxon>
        <taxon>Isoptericola</taxon>
    </lineage>
</organism>
<dbReference type="RefSeq" id="WP_083972794.1">
    <property type="nucleotide sequence ID" value="NZ_CP014209.1"/>
</dbReference>
<name>A0A168EKI5_9MICO</name>
<dbReference type="OrthoDB" id="5195569at2"/>
<dbReference type="AlphaFoldDB" id="A0A168EKI5"/>
<gene>
    <name evidence="1" type="ORF">I598_0559</name>
</gene>
<evidence type="ECO:0000313" key="2">
    <source>
        <dbReference type="Proteomes" id="UP000076794"/>
    </source>
</evidence>
<sequence>MVDLKMDLDAVRTLGERLGVVADEFENAGVRSDRIADAVGHEGLAGVVRDFTSSWDDTRTKMTQNLRLLADSSTQVAQAFTDVDADLARGIQGDGSTAPAAAAGPGGAV</sequence>
<dbReference type="KEGG" id="ido:I598_0559"/>
<dbReference type="STRING" id="1300344.I598_0559"/>
<dbReference type="PATRIC" id="fig|1300344.3.peg.561"/>
<dbReference type="EMBL" id="CP014209">
    <property type="protein sequence ID" value="ANC30139.1"/>
    <property type="molecule type" value="Genomic_DNA"/>
</dbReference>